<organism evidence="2 3">
    <name type="scientific">Aphanomyces euteiches</name>
    <dbReference type="NCBI Taxonomy" id="100861"/>
    <lineage>
        <taxon>Eukaryota</taxon>
        <taxon>Sar</taxon>
        <taxon>Stramenopiles</taxon>
        <taxon>Oomycota</taxon>
        <taxon>Saprolegniomycetes</taxon>
        <taxon>Saprolegniales</taxon>
        <taxon>Verrucalvaceae</taxon>
        <taxon>Aphanomyces</taxon>
    </lineage>
</organism>
<dbReference type="VEuPathDB" id="FungiDB:AeMF1_013447"/>
<sequence>MRRVSARRLLLLPIPLETAIQVLRRNTFQTNIRTTTPYCWADLDLRWQLAHTAKRQERCLAHDSQNAAVYLETMLRNSYNWLSSQYYLPMRTVIFDDINATVAGQAWLDDLLSMTMIPVEDELALWRLHNLTEWTSQVQNLAHEGFDDAIELVSALGVHQRITITSIADVRRGLSAWTTAWAYAGIWNDLFSCQVFNCSLVRGSPLHPDQLGLTWDKDIVLNYETDSPGSRLIRTYVGQYVSIDIRFVQIPLSLIQFYSSLDQHHISSRKNAESVAVTVDAVPTSWKSDDFVYYGGNLLCPFGEARRFVQQSFGYYDDCGPQDPHTIDLTCHSAAFAIAASNLQHNDIPGVCKACSTDYDICSEAITQAFNEETELPQLGLIDQVTLDVKALNLSIIQMATNVTAGNDILLMQKMIADGDLWSFFGWVTIWEWVDGQREVFVFEGDESSITIVSRPYGYLPLPANRLELPQVACQYIRVLVVYVSLILFSIGLVLIVFGALSRFDIDGSNLLSFNRVVGSVWLGRPLLFLRGMTAILVLSTGSVDFVQINGAATIISSRRSIFEVALLAGESTWVVYVLNDLFLPFTTYLSSLCAPLSSLLAFVITADIELTHPFQMTATISRTCSYKTLMSGIVCTSGVVSVGSVTRAGILVSVQLGCVVVAYAIIRIVNGGLKNPRVPPELTQHVAVPAAADAFFTTARGTTYNLDNVACVMSGIIPAFGFVLDVKLWTLFDAVKSSRASGLVLKRCSLGTKRKLEGVLASPAQKRILRVWSVLGFGYMGLSIGSSYTFLRLTESTMTNDFWWATFDLNNTQAYLSNWFNAQLTTMFNRATVHFNDLERALLVTMQNTTDPNVNCPPAYSSMIQDEVNSLPNVISALRQMKSCDILWIFSAYCFVDFEQTWELANSLARQERCRRQYATNGAVYLDGLFRNNHKLALCWGDAWDIAIFGTLRESNAGIAWMDKTLAAELSVVDEVTFWKEHGISHYSTQWQNFKSLGVIESVDVVNALSVAYPLTLKKSNGTFQLSRQTSYKMYWGLAGDLTSISRNGSTMYHKSLVRQASNFAFQNTTLEIQLMANNSLPTPLTPGLSLLRAMLGPFGSIDMYRVAVPPSLIQLHLNLTQALILPLANSLDAQVDFWPYYASSMVSPQPASWDKVYFWGGDVLCPEQPSPQLEIQVAFSLQGSCGINLNEITMVTPELAIKALVAAGMTYNISEGRSIEETCERATHWEACDHVLKVGNALIEHDIMSRSDVELYFTAAQRIKSAEIDINLFQYISREHNSMISISTPGLFDDLDFEFFGWVMLFEWVQGLREVVSFQGDIGAITLLSTKYGLTVSPADAMEVPLNLALYVHRVVQYFTFVLMCVAVIVVKYIIHSRGYIQGLNLFSFNRVAGLVWLGRPLVFIRGVTAITLLSTASLELRRPHAGLVAFLDAPPTNPIKTIFSAGEATWLAYILNDLFSLVTKQYTTSYSLKSSLLLWAAAATWSFLSPVNHSVEIGRMCSIVSVDSQIVCKSGVVRIGNDDRFVGLILLAIASCILCYAIERAIIRRQVPPSQKATSLFLYAAAKYQFRREQWEFMGVYYLDRASAVLNGILSLSMRGFHYVFDIKTWRLYIYPVEPQHPHEPMHLRYALPLPE</sequence>
<keyword evidence="1" id="KW-1133">Transmembrane helix</keyword>
<feature type="transmembrane region" description="Helical" evidence="1">
    <location>
        <begin position="625"/>
        <end position="643"/>
    </location>
</feature>
<feature type="transmembrane region" description="Helical" evidence="1">
    <location>
        <begin position="1528"/>
        <end position="1545"/>
    </location>
</feature>
<feature type="transmembrane region" description="Helical" evidence="1">
    <location>
        <begin position="772"/>
        <end position="792"/>
    </location>
</feature>
<feature type="transmembrane region" description="Helical" evidence="1">
    <location>
        <begin position="649"/>
        <end position="670"/>
    </location>
</feature>
<proteinExistence type="predicted"/>
<keyword evidence="3" id="KW-1185">Reference proteome</keyword>
<protein>
    <submittedName>
        <fullName evidence="2">Uncharacterized protein</fullName>
    </submittedName>
</protein>
<evidence type="ECO:0000313" key="3">
    <source>
        <dbReference type="Proteomes" id="UP000481153"/>
    </source>
</evidence>
<reference evidence="2 3" key="1">
    <citation type="submission" date="2019-07" db="EMBL/GenBank/DDBJ databases">
        <title>Genomics analysis of Aphanomyces spp. identifies a new class of oomycete effector associated with host adaptation.</title>
        <authorList>
            <person name="Gaulin E."/>
        </authorList>
    </citation>
    <scope>NUCLEOTIDE SEQUENCE [LARGE SCALE GENOMIC DNA]</scope>
    <source>
        <strain evidence="2 3">ATCC 201684</strain>
    </source>
</reference>
<feature type="transmembrane region" description="Helical" evidence="1">
    <location>
        <begin position="521"/>
        <end position="540"/>
    </location>
</feature>
<comment type="caution">
    <text evidence="2">The sequence shown here is derived from an EMBL/GenBank/DDBJ whole genome shotgun (WGS) entry which is preliminary data.</text>
</comment>
<keyword evidence="1" id="KW-0472">Membrane</keyword>
<feature type="transmembrane region" description="Helical" evidence="1">
    <location>
        <begin position="476"/>
        <end position="501"/>
    </location>
</feature>
<evidence type="ECO:0000313" key="2">
    <source>
        <dbReference type="EMBL" id="KAF0722509.1"/>
    </source>
</evidence>
<dbReference type="EMBL" id="VJMJ01000331">
    <property type="protein sequence ID" value="KAF0722509.1"/>
    <property type="molecule type" value="Genomic_DNA"/>
</dbReference>
<feature type="transmembrane region" description="Helical" evidence="1">
    <location>
        <begin position="1357"/>
        <end position="1377"/>
    </location>
</feature>
<feature type="transmembrane region" description="Helical" evidence="1">
    <location>
        <begin position="586"/>
        <end position="605"/>
    </location>
</feature>
<gene>
    <name evidence="2" type="ORF">Ae201684_018349</name>
</gene>
<keyword evidence="1" id="KW-0812">Transmembrane</keyword>
<dbReference type="Proteomes" id="UP000481153">
    <property type="component" value="Unassembled WGS sequence"/>
</dbReference>
<accession>A0A6G0W6T9</accession>
<evidence type="ECO:0000256" key="1">
    <source>
        <dbReference type="SAM" id="Phobius"/>
    </source>
</evidence>
<name>A0A6G0W6T9_9STRA</name>